<reference evidence="1" key="1">
    <citation type="submission" date="2022-03" db="EMBL/GenBank/DDBJ databases">
        <title>Genomic Encyclopedia of Type Strains, Phase III (KMG-III): the genomes of soil and plant-associated and newly described type strains.</title>
        <authorList>
            <person name="Whitman W."/>
        </authorList>
    </citation>
    <scope>NUCLEOTIDE SEQUENCE</scope>
    <source>
        <strain evidence="1">ANL 6-2</strain>
    </source>
</reference>
<evidence type="ECO:0000313" key="1">
    <source>
        <dbReference type="EMBL" id="MCP1674216.1"/>
    </source>
</evidence>
<evidence type="ECO:0000313" key="2">
    <source>
        <dbReference type="Proteomes" id="UP001205843"/>
    </source>
</evidence>
<dbReference type="RefSeq" id="WP_253476027.1">
    <property type="nucleotide sequence ID" value="NZ_JALJXV010000003.1"/>
</dbReference>
<dbReference type="Proteomes" id="UP001205843">
    <property type="component" value="Unassembled WGS sequence"/>
</dbReference>
<organism evidence="1 2">
    <name type="scientific">Natronocella acetinitrilica</name>
    <dbReference type="NCBI Taxonomy" id="414046"/>
    <lineage>
        <taxon>Bacteria</taxon>
        <taxon>Pseudomonadati</taxon>
        <taxon>Pseudomonadota</taxon>
        <taxon>Gammaproteobacteria</taxon>
        <taxon>Chromatiales</taxon>
        <taxon>Ectothiorhodospiraceae</taxon>
        <taxon>Natronocella</taxon>
    </lineage>
</organism>
<protein>
    <submittedName>
        <fullName evidence="1">Uncharacterized protein</fullName>
    </submittedName>
</protein>
<gene>
    <name evidence="1" type="ORF">J2T57_001318</name>
</gene>
<dbReference type="EMBL" id="JALJXV010000003">
    <property type="protein sequence ID" value="MCP1674216.1"/>
    <property type="molecule type" value="Genomic_DNA"/>
</dbReference>
<comment type="caution">
    <text evidence="1">The sequence shown here is derived from an EMBL/GenBank/DDBJ whole genome shotgun (WGS) entry which is preliminary data.</text>
</comment>
<proteinExistence type="predicted"/>
<name>A0AAE3G3T3_9GAMM</name>
<keyword evidence="2" id="KW-1185">Reference proteome</keyword>
<dbReference type="AlphaFoldDB" id="A0AAE3G3T3"/>
<accession>A0AAE3G3T3</accession>
<sequence length="152" mass="16185">MFNLVLSIISIALVAALAIASIYYVGSQVENQRARADAAGAINNSEQIIGAINFYRTDRAGRMPAQIGDLVTAGYLSDIPPGDWAFGENSVTLSVQDERGCRLVNALYNGHNFVYVGEVGETRSYLDGEVTITNPDKGCYAVGDAGGEESDD</sequence>